<reference evidence="4" key="1">
    <citation type="submission" date="2025-08" db="UniProtKB">
        <authorList>
            <consortium name="RefSeq"/>
        </authorList>
    </citation>
    <scope>IDENTIFICATION</scope>
    <source>
        <tissue evidence="4">Whole Larva</tissue>
    </source>
</reference>
<feature type="domain" description="C-type lectin" evidence="2">
    <location>
        <begin position="32"/>
        <end position="156"/>
    </location>
</feature>
<feature type="chain" id="PRO_5046136805" evidence="1">
    <location>
        <begin position="20"/>
        <end position="157"/>
    </location>
</feature>
<dbReference type="GeneID" id="108558028"/>
<dbReference type="Proteomes" id="UP000695000">
    <property type="component" value="Unplaced"/>
</dbReference>
<keyword evidence="3" id="KW-1185">Reference proteome</keyword>
<sequence>MAFSKWFFLASFVFVAVQTYTIQRQSPFHFQYKNKLYYIETFYKANYYKAFMSCRKLGMNLVSIDSEDEFDKLHSFIKFSTKNENGMAFWTSAAAIEPLQFHWMLTGYPLRLASKWLPGEPNNKDGNEYCLEVRIQNKDLIMNDENCNNQVYYICER</sequence>
<dbReference type="InterPro" id="IPR050111">
    <property type="entry name" value="C-type_lectin/snaclec_domain"/>
</dbReference>
<dbReference type="Pfam" id="PF00059">
    <property type="entry name" value="Lectin_C"/>
    <property type="match status" value="1"/>
</dbReference>
<dbReference type="InterPro" id="IPR016186">
    <property type="entry name" value="C-type_lectin-like/link_sf"/>
</dbReference>
<evidence type="ECO:0000313" key="3">
    <source>
        <dbReference type="Proteomes" id="UP000695000"/>
    </source>
</evidence>
<name>A0ABM1M6V4_NICVS</name>
<organism evidence="3 4">
    <name type="scientific">Nicrophorus vespilloides</name>
    <name type="common">Boreal carrion beetle</name>
    <dbReference type="NCBI Taxonomy" id="110193"/>
    <lineage>
        <taxon>Eukaryota</taxon>
        <taxon>Metazoa</taxon>
        <taxon>Ecdysozoa</taxon>
        <taxon>Arthropoda</taxon>
        <taxon>Hexapoda</taxon>
        <taxon>Insecta</taxon>
        <taxon>Pterygota</taxon>
        <taxon>Neoptera</taxon>
        <taxon>Endopterygota</taxon>
        <taxon>Coleoptera</taxon>
        <taxon>Polyphaga</taxon>
        <taxon>Staphyliniformia</taxon>
        <taxon>Silphidae</taxon>
        <taxon>Nicrophorinae</taxon>
        <taxon>Nicrophorus</taxon>
    </lineage>
</organism>
<accession>A0ABM1M6V4</accession>
<protein>
    <submittedName>
        <fullName evidence="4">C-type lectin 37Da-like</fullName>
    </submittedName>
</protein>
<dbReference type="InterPro" id="IPR001304">
    <property type="entry name" value="C-type_lectin-like"/>
</dbReference>
<dbReference type="SMART" id="SM00034">
    <property type="entry name" value="CLECT"/>
    <property type="match status" value="1"/>
</dbReference>
<dbReference type="PROSITE" id="PS50041">
    <property type="entry name" value="C_TYPE_LECTIN_2"/>
    <property type="match status" value="1"/>
</dbReference>
<feature type="signal peptide" evidence="1">
    <location>
        <begin position="1"/>
        <end position="19"/>
    </location>
</feature>
<dbReference type="SUPFAM" id="SSF56436">
    <property type="entry name" value="C-type lectin-like"/>
    <property type="match status" value="1"/>
</dbReference>
<gene>
    <name evidence="4" type="primary">LOC108558028</name>
</gene>
<dbReference type="Gene3D" id="3.10.100.10">
    <property type="entry name" value="Mannose-Binding Protein A, subunit A"/>
    <property type="match status" value="1"/>
</dbReference>
<proteinExistence type="predicted"/>
<evidence type="ECO:0000256" key="1">
    <source>
        <dbReference type="SAM" id="SignalP"/>
    </source>
</evidence>
<keyword evidence="1" id="KW-0732">Signal</keyword>
<dbReference type="CDD" id="cd00037">
    <property type="entry name" value="CLECT"/>
    <property type="match status" value="1"/>
</dbReference>
<evidence type="ECO:0000259" key="2">
    <source>
        <dbReference type="PROSITE" id="PS50041"/>
    </source>
</evidence>
<dbReference type="RefSeq" id="XP_017770304.1">
    <property type="nucleotide sequence ID" value="XM_017914815.1"/>
</dbReference>
<dbReference type="PANTHER" id="PTHR22803">
    <property type="entry name" value="MANNOSE, PHOSPHOLIPASE, LECTIN RECEPTOR RELATED"/>
    <property type="match status" value="1"/>
</dbReference>
<dbReference type="InterPro" id="IPR016187">
    <property type="entry name" value="CTDL_fold"/>
</dbReference>
<evidence type="ECO:0000313" key="4">
    <source>
        <dbReference type="RefSeq" id="XP_017770304.1"/>
    </source>
</evidence>